<feature type="region of interest" description="Disordered" evidence="1">
    <location>
        <begin position="90"/>
        <end position="174"/>
    </location>
</feature>
<proteinExistence type="predicted"/>
<sequence>MEKGVIMSHGIGSILENGLPAQQPHLHQLFEGTRGKLERSWKIWQKRITRRLNEMASAGHEPEWGILSALGETGTQPGILGGKETMDITNHQLAKAAAESQHQSLASQAGLAESETTAQGEQEVESETTAQGEQEVESETTAQGEQEVESETTAQGEQEVESETTAQGEQEVES</sequence>
<reference evidence="2 3" key="1">
    <citation type="submission" date="2023-05" db="EMBL/GenBank/DDBJ databases">
        <title>B98-5 Cell Line De Novo Hybrid Assembly: An Optical Mapping Approach.</title>
        <authorList>
            <person name="Kananen K."/>
            <person name="Auerbach J.A."/>
            <person name="Kautto E."/>
            <person name="Blachly J.S."/>
        </authorList>
    </citation>
    <scope>NUCLEOTIDE SEQUENCE [LARGE SCALE GENOMIC DNA]</scope>
    <source>
        <strain evidence="2">B95-8</strain>
        <tissue evidence="2">Cell line</tissue>
    </source>
</reference>
<dbReference type="Proteomes" id="UP001266305">
    <property type="component" value="Unassembled WGS sequence"/>
</dbReference>
<evidence type="ECO:0000313" key="3">
    <source>
        <dbReference type="Proteomes" id="UP001266305"/>
    </source>
</evidence>
<accession>A0ABQ9UQT8</accession>
<comment type="caution">
    <text evidence="2">The sequence shown here is derived from an EMBL/GenBank/DDBJ whole genome shotgun (WGS) entry which is preliminary data.</text>
</comment>
<keyword evidence="3" id="KW-1185">Reference proteome</keyword>
<evidence type="ECO:0000313" key="2">
    <source>
        <dbReference type="EMBL" id="KAK2099135.1"/>
    </source>
</evidence>
<protein>
    <submittedName>
        <fullName evidence="2">Uncharacterized protein</fullName>
    </submittedName>
</protein>
<gene>
    <name evidence="2" type="ORF">P7K49_024586</name>
</gene>
<name>A0ABQ9UQT8_SAGOE</name>
<dbReference type="EMBL" id="JASSZA010000011">
    <property type="protein sequence ID" value="KAK2099135.1"/>
    <property type="molecule type" value="Genomic_DNA"/>
</dbReference>
<organism evidence="2 3">
    <name type="scientific">Saguinus oedipus</name>
    <name type="common">Cotton-top tamarin</name>
    <name type="synonym">Oedipomidas oedipus</name>
    <dbReference type="NCBI Taxonomy" id="9490"/>
    <lineage>
        <taxon>Eukaryota</taxon>
        <taxon>Metazoa</taxon>
        <taxon>Chordata</taxon>
        <taxon>Craniata</taxon>
        <taxon>Vertebrata</taxon>
        <taxon>Euteleostomi</taxon>
        <taxon>Mammalia</taxon>
        <taxon>Eutheria</taxon>
        <taxon>Euarchontoglires</taxon>
        <taxon>Primates</taxon>
        <taxon>Haplorrhini</taxon>
        <taxon>Platyrrhini</taxon>
        <taxon>Cebidae</taxon>
        <taxon>Callitrichinae</taxon>
        <taxon>Saguinus</taxon>
    </lineage>
</organism>
<evidence type="ECO:0000256" key="1">
    <source>
        <dbReference type="SAM" id="MobiDB-lite"/>
    </source>
</evidence>